<evidence type="ECO:0000256" key="7">
    <source>
        <dbReference type="SAM" id="Phobius"/>
    </source>
</evidence>
<evidence type="ECO:0008006" key="10">
    <source>
        <dbReference type="Google" id="ProtNLM"/>
    </source>
</evidence>
<evidence type="ECO:0000256" key="3">
    <source>
        <dbReference type="ARBA" id="ARBA00022692"/>
    </source>
</evidence>
<evidence type="ECO:0000256" key="6">
    <source>
        <dbReference type="SAM" id="MobiDB-lite"/>
    </source>
</evidence>
<dbReference type="GO" id="GO:0009734">
    <property type="term" value="P:auxin-activated signaling pathway"/>
    <property type="evidence" value="ECO:0007669"/>
    <property type="project" value="InterPro"/>
</dbReference>
<gene>
    <name evidence="8" type="ORF">HanXRQr2_Chr10g0453901</name>
</gene>
<dbReference type="Proteomes" id="UP000215914">
    <property type="component" value="Unassembled WGS sequence"/>
</dbReference>
<feature type="transmembrane region" description="Helical" evidence="7">
    <location>
        <begin position="65"/>
        <end position="87"/>
    </location>
</feature>
<evidence type="ECO:0000313" key="9">
    <source>
        <dbReference type="Proteomes" id="UP000215914"/>
    </source>
</evidence>
<dbReference type="Gramene" id="mRNA:HanXRQr2_Chr10g0453901">
    <property type="protein sequence ID" value="CDS:HanXRQr2_Chr10g0453901.1"/>
    <property type="gene ID" value="HanXRQr2_Chr10g0453901"/>
</dbReference>
<dbReference type="PANTHER" id="PTHR32191">
    <property type="entry name" value="TETRASPANIN-8-RELATED"/>
    <property type="match status" value="1"/>
</dbReference>
<feature type="transmembrane region" description="Helical" evidence="7">
    <location>
        <begin position="93"/>
        <end position="115"/>
    </location>
</feature>
<feature type="compositionally biased region" description="Polar residues" evidence="6">
    <location>
        <begin position="10"/>
        <end position="22"/>
    </location>
</feature>
<accession>A0A9K3N517</accession>
<dbReference type="InterPro" id="IPR044991">
    <property type="entry name" value="TET_plant"/>
</dbReference>
<organism evidence="8 9">
    <name type="scientific">Helianthus annuus</name>
    <name type="common">Common sunflower</name>
    <dbReference type="NCBI Taxonomy" id="4232"/>
    <lineage>
        <taxon>Eukaryota</taxon>
        <taxon>Viridiplantae</taxon>
        <taxon>Streptophyta</taxon>
        <taxon>Embryophyta</taxon>
        <taxon>Tracheophyta</taxon>
        <taxon>Spermatophyta</taxon>
        <taxon>Magnoliopsida</taxon>
        <taxon>eudicotyledons</taxon>
        <taxon>Gunneridae</taxon>
        <taxon>Pentapetalae</taxon>
        <taxon>asterids</taxon>
        <taxon>campanulids</taxon>
        <taxon>Asterales</taxon>
        <taxon>Asteraceae</taxon>
        <taxon>Asteroideae</taxon>
        <taxon>Heliantheae alliance</taxon>
        <taxon>Heliantheae</taxon>
        <taxon>Helianthus</taxon>
    </lineage>
</organism>
<evidence type="ECO:0000256" key="1">
    <source>
        <dbReference type="ARBA" id="ARBA00004370"/>
    </source>
</evidence>
<keyword evidence="4 7" id="KW-1133">Transmembrane helix</keyword>
<evidence type="ECO:0000256" key="5">
    <source>
        <dbReference type="ARBA" id="ARBA00023136"/>
    </source>
</evidence>
<comment type="caution">
    <text evidence="8">The sequence shown here is derived from an EMBL/GenBank/DDBJ whole genome shotgun (WGS) entry which is preliminary data.</text>
</comment>
<evidence type="ECO:0000256" key="2">
    <source>
        <dbReference type="ARBA" id="ARBA00006840"/>
    </source>
</evidence>
<sequence>MTAENANPPLVTNKNQDQMLTPTNSRKQNSVFINYNHVSSFFPIIFCVVWLLYMRRGNCEQVLPLPKLQVGLVVGLLVVFVLSNGALFLKSRFLRLGFVVVMVPLIVILTIGLVLRGAYKIETRMIPGSSAWLKMMVYDDNNWKAIESCIYSTRTCRDLVVQSSMVRAYDFSRSHLSPIEV</sequence>
<reference evidence="8" key="1">
    <citation type="journal article" date="2017" name="Nature">
        <title>The sunflower genome provides insights into oil metabolism, flowering and Asterid evolution.</title>
        <authorList>
            <person name="Badouin H."/>
            <person name="Gouzy J."/>
            <person name="Grassa C.J."/>
            <person name="Murat F."/>
            <person name="Staton S.E."/>
            <person name="Cottret L."/>
            <person name="Lelandais-Briere C."/>
            <person name="Owens G.L."/>
            <person name="Carrere S."/>
            <person name="Mayjonade B."/>
            <person name="Legrand L."/>
            <person name="Gill N."/>
            <person name="Kane N.C."/>
            <person name="Bowers J.E."/>
            <person name="Hubner S."/>
            <person name="Bellec A."/>
            <person name="Berard A."/>
            <person name="Berges H."/>
            <person name="Blanchet N."/>
            <person name="Boniface M.C."/>
            <person name="Brunel D."/>
            <person name="Catrice O."/>
            <person name="Chaidir N."/>
            <person name="Claudel C."/>
            <person name="Donnadieu C."/>
            <person name="Faraut T."/>
            <person name="Fievet G."/>
            <person name="Helmstetter N."/>
            <person name="King M."/>
            <person name="Knapp S.J."/>
            <person name="Lai Z."/>
            <person name="Le Paslier M.C."/>
            <person name="Lippi Y."/>
            <person name="Lorenzon L."/>
            <person name="Mandel J.R."/>
            <person name="Marage G."/>
            <person name="Marchand G."/>
            <person name="Marquand E."/>
            <person name="Bret-Mestries E."/>
            <person name="Morien E."/>
            <person name="Nambeesan S."/>
            <person name="Nguyen T."/>
            <person name="Pegot-Espagnet P."/>
            <person name="Pouilly N."/>
            <person name="Raftis F."/>
            <person name="Sallet E."/>
            <person name="Schiex T."/>
            <person name="Thomas J."/>
            <person name="Vandecasteele C."/>
            <person name="Vares D."/>
            <person name="Vear F."/>
            <person name="Vautrin S."/>
            <person name="Crespi M."/>
            <person name="Mangin B."/>
            <person name="Burke J.M."/>
            <person name="Salse J."/>
            <person name="Munos S."/>
            <person name="Vincourt P."/>
            <person name="Rieseberg L.H."/>
            <person name="Langlade N.B."/>
        </authorList>
    </citation>
    <scope>NUCLEOTIDE SEQUENCE</scope>
    <source>
        <tissue evidence="8">Leaves</tissue>
    </source>
</reference>
<keyword evidence="3 7" id="KW-0812">Transmembrane</keyword>
<evidence type="ECO:0000313" key="8">
    <source>
        <dbReference type="EMBL" id="KAF5787536.1"/>
    </source>
</evidence>
<protein>
    <recommendedName>
        <fullName evidence="10">Transmembrane protein</fullName>
    </recommendedName>
</protein>
<feature type="region of interest" description="Disordered" evidence="6">
    <location>
        <begin position="1"/>
        <end position="22"/>
    </location>
</feature>
<dbReference type="GO" id="GO:0016020">
    <property type="term" value="C:membrane"/>
    <property type="evidence" value="ECO:0007669"/>
    <property type="project" value="UniProtKB-SubCell"/>
</dbReference>
<keyword evidence="5 7" id="KW-0472">Membrane</keyword>
<comment type="similarity">
    <text evidence="2">Belongs to the tetraspanin (TM4SF) family.</text>
</comment>
<dbReference type="AlphaFoldDB" id="A0A9K3N517"/>
<name>A0A9K3N517_HELAN</name>
<reference evidence="8" key="2">
    <citation type="submission" date="2020-06" db="EMBL/GenBank/DDBJ databases">
        <title>Helianthus annuus Genome sequencing and assembly Release 2.</title>
        <authorList>
            <person name="Gouzy J."/>
            <person name="Langlade N."/>
            <person name="Munos S."/>
        </authorList>
    </citation>
    <scope>NUCLEOTIDE SEQUENCE</scope>
    <source>
        <tissue evidence="8">Leaves</tissue>
    </source>
</reference>
<evidence type="ECO:0000256" key="4">
    <source>
        <dbReference type="ARBA" id="ARBA00022989"/>
    </source>
</evidence>
<feature type="transmembrane region" description="Helical" evidence="7">
    <location>
        <begin position="32"/>
        <end position="53"/>
    </location>
</feature>
<dbReference type="EMBL" id="MNCJ02000325">
    <property type="protein sequence ID" value="KAF5787536.1"/>
    <property type="molecule type" value="Genomic_DNA"/>
</dbReference>
<proteinExistence type="inferred from homology"/>
<comment type="subcellular location">
    <subcellularLocation>
        <location evidence="1">Membrane</location>
    </subcellularLocation>
</comment>
<keyword evidence="9" id="KW-1185">Reference proteome</keyword>